<dbReference type="CDD" id="cd06565">
    <property type="entry name" value="GH20_GcnA-like"/>
    <property type="match status" value="1"/>
</dbReference>
<dbReference type="InterPro" id="IPR017853">
    <property type="entry name" value="GH"/>
</dbReference>
<reference evidence="2" key="2">
    <citation type="submission" date="2021-04" db="EMBL/GenBank/DDBJ databases">
        <authorList>
            <person name="Gilroy R."/>
        </authorList>
    </citation>
    <scope>NUCLEOTIDE SEQUENCE</scope>
    <source>
        <strain evidence="2">ChiSxjej1B13-11774</strain>
    </source>
</reference>
<dbReference type="GO" id="GO:0015929">
    <property type="term" value="F:hexosaminidase activity"/>
    <property type="evidence" value="ECO:0007669"/>
    <property type="project" value="InterPro"/>
</dbReference>
<dbReference type="EMBL" id="DXBP01000049">
    <property type="protein sequence ID" value="HIZ42389.1"/>
    <property type="molecule type" value="Genomic_DNA"/>
</dbReference>
<evidence type="ECO:0000313" key="3">
    <source>
        <dbReference type="Proteomes" id="UP000824048"/>
    </source>
</evidence>
<proteinExistence type="predicted"/>
<gene>
    <name evidence="2" type="ORF">H9811_07480</name>
</gene>
<evidence type="ECO:0000259" key="1">
    <source>
        <dbReference type="Pfam" id="PF18088"/>
    </source>
</evidence>
<dbReference type="InterPro" id="IPR041063">
    <property type="entry name" value="Glyco_H_20C_C"/>
</dbReference>
<organism evidence="2 3">
    <name type="scientific">Candidatus Gemmiger excrementigallinarum</name>
    <dbReference type="NCBI Taxonomy" id="2838609"/>
    <lineage>
        <taxon>Bacteria</taxon>
        <taxon>Bacillati</taxon>
        <taxon>Bacillota</taxon>
        <taxon>Clostridia</taxon>
        <taxon>Eubacteriales</taxon>
        <taxon>Gemmiger</taxon>
    </lineage>
</organism>
<dbReference type="Proteomes" id="UP000824048">
    <property type="component" value="Unassembled WGS sequence"/>
</dbReference>
<dbReference type="AlphaFoldDB" id="A0A9D2ERA6"/>
<dbReference type="Pfam" id="PF18088">
    <property type="entry name" value="Glyco_H_20C_C"/>
    <property type="match status" value="1"/>
</dbReference>
<dbReference type="Gene3D" id="1.20.120.670">
    <property type="entry name" value="N-acetyl-b-d-glucoasminidase"/>
    <property type="match status" value="1"/>
</dbReference>
<dbReference type="Gene3D" id="3.20.20.80">
    <property type="entry name" value="Glycosidases"/>
    <property type="match status" value="1"/>
</dbReference>
<dbReference type="PANTHER" id="PTHR21040">
    <property type="entry name" value="BCDNA.GH04120"/>
    <property type="match status" value="1"/>
</dbReference>
<accession>A0A9D2ERA6</accession>
<comment type="caution">
    <text evidence="2">The sequence shown here is derived from an EMBL/GenBank/DDBJ whole genome shotgun (WGS) entry which is preliminary data.</text>
</comment>
<evidence type="ECO:0000313" key="2">
    <source>
        <dbReference type="EMBL" id="HIZ42389.1"/>
    </source>
</evidence>
<dbReference type="InterPro" id="IPR038901">
    <property type="entry name" value="HEXDC-like"/>
</dbReference>
<name>A0A9D2ERA6_9FIRM</name>
<protein>
    <submittedName>
        <fullName evidence="2">Beta-N-acetylhexosaminidase</fullName>
    </submittedName>
</protein>
<dbReference type="PANTHER" id="PTHR21040:SF8">
    <property type="entry name" value="BCDNA.GH04120"/>
    <property type="match status" value="1"/>
</dbReference>
<reference evidence="2" key="1">
    <citation type="journal article" date="2021" name="PeerJ">
        <title>Extensive microbial diversity within the chicken gut microbiome revealed by metagenomics and culture.</title>
        <authorList>
            <person name="Gilroy R."/>
            <person name="Ravi A."/>
            <person name="Getino M."/>
            <person name="Pursley I."/>
            <person name="Horton D.L."/>
            <person name="Alikhan N.F."/>
            <person name="Baker D."/>
            <person name="Gharbi K."/>
            <person name="Hall N."/>
            <person name="Watson M."/>
            <person name="Adriaenssens E.M."/>
            <person name="Foster-Nyarko E."/>
            <person name="Jarju S."/>
            <person name="Secka A."/>
            <person name="Antonio M."/>
            <person name="Oren A."/>
            <person name="Chaudhuri R.R."/>
            <person name="La Ragione R."/>
            <person name="Hildebrand F."/>
            <person name="Pallen M.J."/>
        </authorList>
    </citation>
    <scope>NUCLEOTIDE SEQUENCE</scope>
    <source>
        <strain evidence="2">ChiSxjej1B13-11774</strain>
    </source>
</reference>
<dbReference type="SUPFAM" id="SSF51445">
    <property type="entry name" value="(Trans)glycosidases"/>
    <property type="match status" value="1"/>
</dbReference>
<sequence>MIFTTHDPKLKAALAEVCRQMPLYASETSLQVTVHWQESDAPLCWQRTGDTVTLACASVHDALMLLGRAMTQRDKTTEKLIPRVAELAAMLDVSRNSVYTLPMLKRFLCQLAFLGYTACYLYMEDTYELPGYPYFGYRRGRYSVAEQKELDDFACSLGIELIPCIQTLAHLRTAIRWQYMQPMRDTVDNLMVGEPGTLALVEAMIAHFSKTFRSRRIHLGMDEAVGLGTGRYRLYKGWRDHREILLEHLNTVCGLCDKYGLQPMIWDDMLFRDHTPLMEYYGDSAPVTEEEKAQYPANLRFVYWDYYHDTQEDYEKQLRRRGCLDVTFAGGVWKWGGWAPCLSKSFQDAIAATEACCRMGVQEILVTLWGDDGDETPLATVLPGLALYGLLRFGSAVPAQTDPYCRLLGGAPVSVYESMEQLDRIPDRPDANLEALIPHKLLLYGDMASELFLPAITQDVPRLAAHYQELAAQYEKTANTVGDEHLQQILKMYQALAAVLALRCRAADRLHKAWQKRDCHGLRAACELLEQLAREAETLHTATVAVWSRECKGQGLEVLDLRLGGVSGRCRALCQRLALYMAGKLDTLTELDEPYLPYSGLLAEDGRTPAREAYGEIVTANTLCHQFSI</sequence>
<feature type="domain" description="Glycoside Hydrolase 20C C-terminal" evidence="1">
    <location>
        <begin position="416"/>
        <end position="601"/>
    </location>
</feature>